<sequence>MRILVTAFEPFGGDAENASLEAVRRLEGARAERPQPGVEIVVGVLPVAFGEADRALAALVAEHRPDAVVAVGEAGGRTAVTPERWGVNEDDARIPDNAGAQPRHEPIDPDGPERRASGLDVEALVAAIEDAGVPAEASDDAGRFLCNHVAYLVAGLDVPGGFVHVPAVRSSGVAGVGGETDAGAAPVDAGLGFDDLGRALEAIVGAVARGAARGTPHPDGHRVDRADTVVQGPPDVVYDALVDPAALAQWLPPEGSSGTIEDFDGREGGGYRIVLRFEAPEDTKTTDDADVSRVELLELIPGRKVVQRIRFETALERFRGAMTMTWRLEPVAAGTRVSVEATDVPPGIAQEDHEEGLGSSLANLAAYLQRRGPRG</sequence>
<keyword evidence="4" id="KW-0963">Cytoplasm</keyword>
<dbReference type="InterPro" id="IPR013538">
    <property type="entry name" value="ASHA1/2-like_C"/>
</dbReference>
<keyword evidence="7" id="KW-0788">Thiol protease</keyword>
<reference evidence="13" key="1">
    <citation type="journal article" date="2019" name="Int. J. Syst. Evol. Microbiol.">
        <title>The Global Catalogue of Microorganisms (GCM) 10K type strain sequencing project: providing services to taxonomists for standard genome sequencing and annotation.</title>
        <authorList>
            <consortium name="The Broad Institute Genomics Platform"/>
            <consortium name="The Broad Institute Genome Sequencing Center for Infectious Disease"/>
            <person name="Wu L."/>
            <person name="Ma J."/>
        </authorList>
    </citation>
    <scope>NUCLEOTIDE SEQUENCE [LARGE SCALE GENOMIC DNA]</scope>
    <source>
        <strain evidence="13">CGMCC 1.6960</strain>
    </source>
</reference>
<evidence type="ECO:0000256" key="8">
    <source>
        <dbReference type="ARBA" id="ARBA00030836"/>
    </source>
</evidence>
<dbReference type="PANTHER" id="PTHR23402">
    <property type="entry name" value="PROTEASE FAMILY C15 PYROGLUTAMYL-PEPTIDASE I-RELATED"/>
    <property type="match status" value="1"/>
</dbReference>
<keyword evidence="5" id="KW-0645">Protease</keyword>
<evidence type="ECO:0000256" key="3">
    <source>
        <dbReference type="ARBA" id="ARBA00019191"/>
    </source>
</evidence>
<evidence type="ECO:0000256" key="7">
    <source>
        <dbReference type="ARBA" id="ARBA00022807"/>
    </source>
</evidence>
<dbReference type="CDD" id="cd00501">
    <property type="entry name" value="Peptidase_C15"/>
    <property type="match status" value="1"/>
</dbReference>
<protein>
    <recommendedName>
        <fullName evidence="3">Pyrrolidone-carboxylate peptidase</fullName>
    </recommendedName>
    <alternativeName>
        <fullName evidence="8">5-oxoprolyl-peptidase</fullName>
    </alternativeName>
    <alternativeName>
        <fullName evidence="9">Pyroglutamyl-peptidase I</fullName>
    </alternativeName>
</protein>
<dbReference type="PANTHER" id="PTHR23402:SF1">
    <property type="entry name" value="PYROGLUTAMYL-PEPTIDASE I"/>
    <property type="match status" value="1"/>
</dbReference>
<feature type="region of interest" description="Disordered" evidence="10">
    <location>
        <begin position="89"/>
        <end position="114"/>
    </location>
</feature>
<feature type="compositionally biased region" description="Basic and acidic residues" evidence="10">
    <location>
        <begin position="102"/>
        <end position="114"/>
    </location>
</feature>
<dbReference type="InterPro" id="IPR023393">
    <property type="entry name" value="START-like_dom_sf"/>
</dbReference>
<dbReference type="InterPro" id="IPR016125">
    <property type="entry name" value="Peptidase_C15-like"/>
</dbReference>
<evidence type="ECO:0000256" key="5">
    <source>
        <dbReference type="ARBA" id="ARBA00022670"/>
    </source>
</evidence>
<evidence type="ECO:0000256" key="10">
    <source>
        <dbReference type="SAM" id="MobiDB-lite"/>
    </source>
</evidence>
<name>A0ABQ2KPF1_9MICO</name>
<evidence type="ECO:0000256" key="9">
    <source>
        <dbReference type="ARBA" id="ARBA00031559"/>
    </source>
</evidence>
<dbReference type="Pfam" id="PF08327">
    <property type="entry name" value="AHSA1"/>
    <property type="match status" value="1"/>
</dbReference>
<evidence type="ECO:0000313" key="13">
    <source>
        <dbReference type="Proteomes" id="UP000626982"/>
    </source>
</evidence>
<comment type="similarity">
    <text evidence="1">Belongs to the peptidase C15 family.</text>
</comment>
<accession>A0ABQ2KPF1</accession>
<comment type="caution">
    <text evidence="12">The sequence shown here is derived from an EMBL/GenBank/DDBJ whole genome shotgun (WGS) entry which is preliminary data.</text>
</comment>
<dbReference type="EMBL" id="BMLM01000002">
    <property type="protein sequence ID" value="GGN89474.1"/>
    <property type="molecule type" value="Genomic_DNA"/>
</dbReference>
<dbReference type="Pfam" id="PF01470">
    <property type="entry name" value="Peptidase_C15"/>
    <property type="match status" value="1"/>
</dbReference>
<proteinExistence type="inferred from homology"/>
<keyword evidence="6" id="KW-0378">Hydrolase</keyword>
<comment type="similarity">
    <text evidence="2">Belongs to the AHA1 family.</text>
</comment>
<evidence type="ECO:0000256" key="1">
    <source>
        <dbReference type="ARBA" id="ARBA00006641"/>
    </source>
</evidence>
<dbReference type="Gene3D" id="3.30.530.20">
    <property type="match status" value="1"/>
</dbReference>
<dbReference type="RefSeq" id="WP_229679676.1">
    <property type="nucleotide sequence ID" value="NZ_BAABBD010000004.1"/>
</dbReference>
<evidence type="ECO:0000256" key="4">
    <source>
        <dbReference type="ARBA" id="ARBA00022490"/>
    </source>
</evidence>
<dbReference type="InterPro" id="IPR036440">
    <property type="entry name" value="Peptidase_C15-like_sf"/>
</dbReference>
<evidence type="ECO:0000256" key="6">
    <source>
        <dbReference type="ARBA" id="ARBA00022801"/>
    </source>
</evidence>
<keyword evidence="13" id="KW-1185">Reference proteome</keyword>
<organism evidence="12 13">
    <name type="scientific">Agrococcus terreus</name>
    <dbReference type="NCBI Taxonomy" id="574649"/>
    <lineage>
        <taxon>Bacteria</taxon>
        <taxon>Bacillati</taxon>
        <taxon>Actinomycetota</taxon>
        <taxon>Actinomycetes</taxon>
        <taxon>Micrococcales</taxon>
        <taxon>Microbacteriaceae</taxon>
        <taxon>Agrococcus</taxon>
    </lineage>
</organism>
<evidence type="ECO:0000313" key="12">
    <source>
        <dbReference type="EMBL" id="GGN89474.1"/>
    </source>
</evidence>
<dbReference type="InterPro" id="IPR000816">
    <property type="entry name" value="Peptidase_C15"/>
</dbReference>
<dbReference type="Proteomes" id="UP000626982">
    <property type="component" value="Unassembled WGS sequence"/>
</dbReference>
<dbReference type="PRINTS" id="PR00706">
    <property type="entry name" value="PYROGLUPTASE"/>
</dbReference>
<gene>
    <name evidence="12" type="ORF">GCM10010968_26180</name>
</gene>
<dbReference type="SUPFAM" id="SSF53182">
    <property type="entry name" value="Pyrrolidone carboxyl peptidase (pyroglutamate aminopeptidase)"/>
    <property type="match status" value="1"/>
</dbReference>
<evidence type="ECO:0000259" key="11">
    <source>
        <dbReference type="Pfam" id="PF08327"/>
    </source>
</evidence>
<dbReference type="Gene3D" id="3.40.630.20">
    <property type="entry name" value="Peptidase C15, pyroglutamyl peptidase I-like"/>
    <property type="match status" value="1"/>
</dbReference>
<evidence type="ECO:0000256" key="2">
    <source>
        <dbReference type="ARBA" id="ARBA00006817"/>
    </source>
</evidence>
<feature type="domain" description="Activator of Hsp90 ATPase homologue 1/2-like C-terminal" evidence="11">
    <location>
        <begin position="233"/>
        <end position="369"/>
    </location>
</feature>
<dbReference type="SUPFAM" id="SSF55961">
    <property type="entry name" value="Bet v1-like"/>
    <property type="match status" value="1"/>
</dbReference>